<feature type="region of interest" description="Disordered" evidence="1">
    <location>
        <begin position="1"/>
        <end position="81"/>
    </location>
</feature>
<dbReference type="AlphaFoldDB" id="A0A699UER9"/>
<dbReference type="EMBL" id="BKCJ011319027">
    <property type="protein sequence ID" value="GFD20019.1"/>
    <property type="molecule type" value="Genomic_DNA"/>
</dbReference>
<feature type="compositionally biased region" description="Polar residues" evidence="1">
    <location>
        <begin position="68"/>
        <end position="77"/>
    </location>
</feature>
<sequence length="146" mass="16148">KINTGDQDEGQAGPNPGIQDEGQAGQNPGVQDEGQARSNPGDSVESHPQSSHVVHAVPNLEHMDLEATDTSTHQNPKQTDEEFTTTAYPNVQENLKLPSEDQVILKEPASSTVTMSSLQKLEKEFSFTDQFFMEKQQEEEPWKTNV</sequence>
<feature type="non-terminal residue" evidence="2">
    <location>
        <position position="1"/>
    </location>
</feature>
<protein>
    <submittedName>
        <fullName evidence="2">Uncharacterized protein</fullName>
    </submittedName>
</protein>
<evidence type="ECO:0000313" key="2">
    <source>
        <dbReference type="EMBL" id="GFD20019.1"/>
    </source>
</evidence>
<feature type="compositionally biased region" description="Polar residues" evidence="1">
    <location>
        <begin position="36"/>
        <end position="52"/>
    </location>
</feature>
<accession>A0A699UER9</accession>
<name>A0A699UER9_TANCI</name>
<gene>
    <name evidence="2" type="ORF">Tci_891988</name>
</gene>
<proteinExistence type="predicted"/>
<evidence type="ECO:0000256" key="1">
    <source>
        <dbReference type="SAM" id="MobiDB-lite"/>
    </source>
</evidence>
<organism evidence="2">
    <name type="scientific">Tanacetum cinerariifolium</name>
    <name type="common">Dalmatian daisy</name>
    <name type="synonym">Chrysanthemum cinerariifolium</name>
    <dbReference type="NCBI Taxonomy" id="118510"/>
    <lineage>
        <taxon>Eukaryota</taxon>
        <taxon>Viridiplantae</taxon>
        <taxon>Streptophyta</taxon>
        <taxon>Embryophyta</taxon>
        <taxon>Tracheophyta</taxon>
        <taxon>Spermatophyta</taxon>
        <taxon>Magnoliopsida</taxon>
        <taxon>eudicotyledons</taxon>
        <taxon>Gunneridae</taxon>
        <taxon>Pentapetalae</taxon>
        <taxon>asterids</taxon>
        <taxon>campanulids</taxon>
        <taxon>Asterales</taxon>
        <taxon>Asteraceae</taxon>
        <taxon>Asteroideae</taxon>
        <taxon>Anthemideae</taxon>
        <taxon>Anthemidinae</taxon>
        <taxon>Tanacetum</taxon>
    </lineage>
</organism>
<comment type="caution">
    <text evidence="2">The sequence shown here is derived from an EMBL/GenBank/DDBJ whole genome shotgun (WGS) entry which is preliminary data.</text>
</comment>
<reference evidence="2" key="1">
    <citation type="journal article" date="2019" name="Sci. Rep.">
        <title>Draft genome of Tanacetum cinerariifolium, the natural source of mosquito coil.</title>
        <authorList>
            <person name="Yamashiro T."/>
            <person name="Shiraishi A."/>
            <person name="Satake H."/>
            <person name="Nakayama K."/>
        </authorList>
    </citation>
    <scope>NUCLEOTIDE SEQUENCE</scope>
</reference>